<dbReference type="EMBL" id="CP032568">
    <property type="protein sequence ID" value="AYF74698.1"/>
    <property type="molecule type" value="Genomic_DNA"/>
</dbReference>
<keyword evidence="3" id="KW-1185">Reference proteome</keyword>
<dbReference type="OrthoDB" id="4548707at2"/>
<feature type="signal peptide" evidence="1">
    <location>
        <begin position="1"/>
        <end position="26"/>
    </location>
</feature>
<proteinExistence type="predicted"/>
<reference evidence="2 3" key="1">
    <citation type="submission" date="2018-09" db="EMBL/GenBank/DDBJ databases">
        <title>Nocardia yunnanensis sp. nov., an actinomycete isolated from a soil sample.</title>
        <authorList>
            <person name="Zhang J."/>
        </authorList>
    </citation>
    <scope>NUCLEOTIDE SEQUENCE [LARGE SCALE GENOMIC DNA]</scope>
    <source>
        <strain evidence="2 3">CFHS0054</strain>
    </source>
</reference>
<protein>
    <recommendedName>
        <fullName evidence="4">DUF11 domain-containing protein</fullName>
    </recommendedName>
</protein>
<dbReference type="Proteomes" id="UP000267164">
    <property type="component" value="Chromosome"/>
</dbReference>
<keyword evidence="1" id="KW-0732">Signal</keyword>
<evidence type="ECO:0000256" key="1">
    <source>
        <dbReference type="SAM" id="SignalP"/>
    </source>
</evidence>
<feature type="chain" id="PRO_5039721189" description="DUF11 domain-containing protein" evidence="1">
    <location>
        <begin position="27"/>
        <end position="234"/>
    </location>
</feature>
<accession>A0A386ZAV4</accession>
<evidence type="ECO:0008006" key="4">
    <source>
        <dbReference type="Google" id="ProtNLM"/>
    </source>
</evidence>
<gene>
    <name evidence="2" type="ORF">D7D52_13405</name>
</gene>
<name>A0A386ZAV4_9NOCA</name>
<evidence type="ECO:0000313" key="3">
    <source>
        <dbReference type="Proteomes" id="UP000267164"/>
    </source>
</evidence>
<sequence length="234" mass="23596">MFRNRRAAAIATSGAMVLAGMGAITAVETGVASADATCSISSHAEKKDVSTLGITMTYDKSVNLDSIGVGTTATYKIVVGTTGIGNPYVNTITDYPPAGFSVVSASVTAYHLAGGQRTEDVTPEPNAGGFKVTSPGWFVNSGNPVTYTVTYRVPTNLSNGQQVTSGGIGVAGTVGVSNELPNLTACFTARPNTVGESALGSLNNNGLGSADGQTSSTGSISDIIANAIKKYIGS</sequence>
<organism evidence="2 3">
    <name type="scientific">Nocardia yunnanensis</name>
    <dbReference type="NCBI Taxonomy" id="2382165"/>
    <lineage>
        <taxon>Bacteria</taxon>
        <taxon>Bacillati</taxon>
        <taxon>Actinomycetota</taxon>
        <taxon>Actinomycetes</taxon>
        <taxon>Mycobacteriales</taxon>
        <taxon>Nocardiaceae</taxon>
        <taxon>Nocardia</taxon>
    </lineage>
</organism>
<evidence type="ECO:0000313" key="2">
    <source>
        <dbReference type="EMBL" id="AYF74698.1"/>
    </source>
</evidence>
<dbReference type="KEGG" id="nyu:D7D52_13405"/>
<dbReference type="AlphaFoldDB" id="A0A386ZAV4"/>